<dbReference type="EC" id="2.7.7.65" evidence="2"/>
<comment type="cofactor">
    <cofactor evidence="1">
        <name>Mg(2+)</name>
        <dbReference type="ChEBI" id="CHEBI:18420"/>
    </cofactor>
</comment>
<dbReference type="PANTHER" id="PTHR45138:SF9">
    <property type="entry name" value="DIGUANYLATE CYCLASE DGCM-RELATED"/>
    <property type="match status" value="1"/>
</dbReference>
<evidence type="ECO:0000256" key="4">
    <source>
        <dbReference type="SAM" id="Phobius"/>
    </source>
</evidence>
<accession>A0A3A8FZ21</accession>
<evidence type="ECO:0000313" key="7">
    <source>
        <dbReference type="Proteomes" id="UP000281084"/>
    </source>
</evidence>
<organism evidence="6 7">
    <name type="scientific">Acinetobacter cumulans</name>
    <dbReference type="NCBI Taxonomy" id="2136182"/>
    <lineage>
        <taxon>Bacteria</taxon>
        <taxon>Pseudomonadati</taxon>
        <taxon>Pseudomonadota</taxon>
        <taxon>Gammaproteobacteria</taxon>
        <taxon>Moraxellales</taxon>
        <taxon>Moraxellaceae</taxon>
        <taxon>Acinetobacter</taxon>
    </lineage>
</organism>
<comment type="catalytic activity">
    <reaction evidence="3">
        <text>2 GTP = 3',3'-c-di-GMP + 2 diphosphate</text>
        <dbReference type="Rhea" id="RHEA:24898"/>
        <dbReference type="ChEBI" id="CHEBI:33019"/>
        <dbReference type="ChEBI" id="CHEBI:37565"/>
        <dbReference type="ChEBI" id="CHEBI:58805"/>
        <dbReference type="EC" id="2.7.7.65"/>
    </reaction>
</comment>
<dbReference type="EMBL" id="RAXZ01000013">
    <property type="protein sequence ID" value="RKG52137.1"/>
    <property type="molecule type" value="Genomic_DNA"/>
</dbReference>
<proteinExistence type="predicted"/>
<keyword evidence="4" id="KW-1133">Transmembrane helix</keyword>
<dbReference type="InterPro" id="IPR029787">
    <property type="entry name" value="Nucleotide_cyclase"/>
</dbReference>
<keyword evidence="4" id="KW-0472">Membrane</keyword>
<dbReference type="CDD" id="cd01949">
    <property type="entry name" value="GGDEF"/>
    <property type="match status" value="1"/>
</dbReference>
<reference evidence="6 7" key="1">
    <citation type="submission" date="2018-09" db="EMBL/GenBank/DDBJ databases">
        <title>The draft genome of Acinetobacter spp. strains.</title>
        <authorList>
            <person name="Qin J."/>
            <person name="Feng Y."/>
            <person name="Zong Z."/>
        </authorList>
    </citation>
    <scope>NUCLEOTIDE SEQUENCE [LARGE SCALE GENOMIC DNA]</scope>
    <source>
        <strain evidence="6 7">WCHAc060002</strain>
    </source>
</reference>
<dbReference type="Pfam" id="PF00990">
    <property type="entry name" value="GGDEF"/>
    <property type="match status" value="1"/>
</dbReference>
<dbReference type="Proteomes" id="UP000281084">
    <property type="component" value="Unassembled WGS sequence"/>
</dbReference>
<dbReference type="InterPro" id="IPR050469">
    <property type="entry name" value="Diguanylate_Cyclase"/>
</dbReference>
<feature type="transmembrane region" description="Helical" evidence="4">
    <location>
        <begin position="150"/>
        <end position="169"/>
    </location>
</feature>
<feature type="transmembrane region" description="Helical" evidence="4">
    <location>
        <begin position="127"/>
        <end position="144"/>
    </location>
</feature>
<evidence type="ECO:0000313" key="6">
    <source>
        <dbReference type="EMBL" id="RKG52137.1"/>
    </source>
</evidence>
<feature type="domain" description="GGDEF" evidence="5">
    <location>
        <begin position="275"/>
        <end position="409"/>
    </location>
</feature>
<evidence type="ECO:0000256" key="3">
    <source>
        <dbReference type="ARBA" id="ARBA00034247"/>
    </source>
</evidence>
<dbReference type="PROSITE" id="PS50887">
    <property type="entry name" value="GGDEF"/>
    <property type="match status" value="1"/>
</dbReference>
<evidence type="ECO:0000256" key="1">
    <source>
        <dbReference type="ARBA" id="ARBA00001946"/>
    </source>
</evidence>
<gene>
    <name evidence="6" type="ORF">D7V64_10620</name>
</gene>
<feature type="transmembrane region" description="Helical" evidence="4">
    <location>
        <begin position="96"/>
        <end position="115"/>
    </location>
</feature>
<evidence type="ECO:0000259" key="5">
    <source>
        <dbReference type="PROSITE" id="PS50887"/>
    </source>
</evidence>
<feature type="transmembrane region" description="Helical" evidence="4">
    <location>
        <begin position="200"/>
        <end position="219"/>
    </location>
</feature>
<dbReference type="InterPro" id="IPR043128">
    <property type="entry name" value="Rev_trsase/Diguanyl_cyclase"/>
</dbReference>
<dbReference type="SMART" id="SM00267">
    <property type="entry name" value="GGDEF"/>
    <property type="match status" value="1"/>
</dbReference>
<dbReference type="NCBIfam" id="TIGR00254">
    <property type="entry name" value="GGDEF"/>
    <property type="match status" value="1"/>
</dbReference>
<feature type="transmembrane region" description="Helical" evidence="4">
    <location>
        <begin position="66"/>
        <end position="84"/>
    </location>
</feature>
<dbReference type="FunFam" id="3.30.70.270:FF:000001">
    <property type="entry name" value="Diguanylate cyclase domain protein"/>
    <property type="match status" value="1"/>
</dbReference>
<dbReference type="PANTHER" id="PTHR45138">
    <property type="entry name" value="REGULATORY COMPONENTS OF SENSORY TRANSDUCTION SYSTEM"/>
    <property type="match status" value="1"/>
</dbReference>
<dbReference type="GO" id="GO:0052621">
    <property type="term" value="F:diguanylate cyclase activity"/>
    <property type="evidence" value="ECO:0007669"/>
    <property type="project" value="UniProtKB-EC"/>
</dbReference>
<name>A0A3A8FZ21_9GAMM</name>
<dbReference type="SUPFAM" id="SSF55073">
    <property type="entry name" value="Nucleotide cyclase"/>
    <property type="match status" value="1"/>
</dbReference>
<dbReference type="InterPro" id="IPR000160">
    <property type="entry name" value="GGDEF_dom"/>
</dbReference>
<keyword evidence="4" id="KW-0812">Transmembrane</keyword>
<sequence length="446" mass="51334">MVAKARPMLNGASQPYPSTLHLLKPEERNAEHRNVIEMALRDKHAPIPDCFRRAYLDYQYYQQRHFLIQANYIAQLVFLLYYFADMLVIADMQLYSAGFRLGLAFFVMSACFYLIRVRKNIQIADMVLPIGTVLSTALWVYMLLQSNNPWSDNYLYTSVIFVLIANICIQVSFKPAIYCSIFICMIAGFGALMLMSAPQAIIFALTLGPICLFSLYISWNNTLNGRRTFLRTLLDEWYLNNLNDLAHTDELTQLYNRRQFVYTAEHKIHEWPTPAGTCLLMFDVDHFKKINDQHGHDIGDQVLQIIANTARKEMRHHDILARFGGEEFIALIPETQIDDCLMIAERIRLSISQAQLYLKPDVKLKFTVSVGVAELRSPEQSLDELIKQADIALYQAKANGRNCIVRYDVSMTEKPDQTHSFPNPEAIERIKALKNAKHNFELADTK</sequence>
<evidence type="ECO:0000256" key="2">
    <source>
        <dbReference type="ARBA" id="ARBA00012528"/>
    </source>
</evidence>
<comment type="caution">
    <text evidence="6">The sequence shown here is derived from an EMBL/GenBank/DDBJ whole genome shotgun (WGS) entry which is preliminary data.</text>
</comment>
<feature type="transmembrane region" description="Helical" evidence="4">
    <location>
        <begin position="176"/>
        <end position="194"/>
    </location>
</feature>
<protein>
    <recommendedName>
        <fullName evidence="2">diguanylate cyclase</fullName>
        <ecNumber evidence="2">2.7.7.65</ecNumber>
    </recommendedName>
</protein>
<dbReference type="Gene3D" id="3.30.70.270">
    <property type="match status" value="1"/>
</dbReference>
<dbReference type="AlphaFoldDB" id="A0A3A8FZ21"/>